<organism evidence="2">
    <name type="scientific">Fervidobacterium thailandense</name>
    <dbReference type="NCBI Taxonomy" id="1008305"/>
    <lineage>
        <taxon>Bacteria</taxon>
        <taxon>Thermotogati</taxon>
        <taxon>Thermotogota</taxon>
        <taxon>Thermotogae</taxon>
        <taxon>Thermotogales</taxon>
        <taxon>Fervidobacteriaceae</taxon>
        <taxon>Fervidobacterium</taxon>
    </lineage>
</organism>
<dbReference type="AlphaFoldDB" id="A0A7C4CDG1"/>
<evidence type="ECO:0000256" key="1">
    <source>
        <dbReference type="SAM" id="MobiDB-lite"/>
    </source>
</evidence>
<gene>
    <name evidence="2" type="ORF">ENT77_08825</name>
</gene>
<name>A0A7C4CDG1_9BACT</name>
<accession>A0A7C4CDG1</accession>
<comment type="caution">
    <text evidence="2">The sequence shown here is derived from an EMBL/GenBank/DDBJ whole genome shotgun (WGS) entry which is preliminary data.</text>
</comment>
<protein>
    <recommendedName>
        <fullName evidence="3">Polymer-forming cytoskeletal protein</fullName>
    </recommendedName>
</protein>
<evidence type="ECO:0000313" key="2">
    <source>
        <dbReference type="EMBL" id="HGU41272.1"/>
    </source>
</evidence>
<sequence>MGELPSDVRSILEALARHEITVDEAEQLILTLKETQRTSSGDESEKGRPKKRGKTFVGKDIVVEEGEELIGSLEIVNGTAIIKGKVYGDVQLVFSELYFSGEVHGNVDLIGSKAKWDGGLINGNLLIVGSEYSGKKPVVRGRVNEVNNFFIGGILGTVKLFVKPILSGIKLEE</sequence>
<evidence type="ECO:0008006" key="3">
    <source>
        <dbReference type="Google" id="ProtNLM"/>
    </source>
</evidence>
<dbReference type="EMBL" id="DSZY01000044">
    <property type="protein sequence ID" value="HGU41272.1"/>
    <property type="molecule type" value="Genomic_DNA"/>
</dbReference>
<proteinExistence type="predicted"/>
<reference evidence="2" key="1">
    <citation type="journal article" date="2020" name="mSystems">
        <title>Genome- and Community-Level Interaction Insights into Carbon Utilization and Element Cycling Functions of Hydrothermarchaeota in Hydrothermal Sediment.</title>
        <authorList>
            <person name="Zhou Z."/>
            <person name="Liu Y."/>
            <person name="Xu W."/>
            <person name="Pan J."/>
            <person name="Luo Z.H."/>
            <person name="Li M."/>
        </authorList>
    </citation>
    <scope>NUCLEOTIDE SEQUENCE [LARGE SCALE GENOMIC DNA]</scope>
    <source>
        <strain evidence="2">SpSt-609</strain>
    </source>
</reference>
<feature type="region of interest" description="Disordered" evidence="1">
    <location>
        <begin position="33"/>
        <end position="53"/>
    </location>
</feature>